<dbReference type="InterPro" id="IPR003660">
    <property type="entry name" value="HAMP_dom"/>
</dbReference>
<reference evidence="4" key="2">
    <citation type="submission" date="2021-01" db="EMBL/GenBank/DDBJ databases">
        <authorList>
            <person name="Hahn C.R."/>
            <person name="Youssef N.H."/>
            <person name="Elshahed M."/>
        </authorList>
    </citation>
    <scope>NUCLEOTIDE SEQUENCE</scope>
    <source>
        <strain evidence="4">Zod_Metabat.24</strain>
    </source>
</reference>
<dbReference type="AlphaFoldDB" id="A0A9D8KD82"/>
<dbReference type="PANTHER" id="PTHR32089:SF112">
    <property type="entry name" value="LYSOZYME-LIKE PROTEIN-RELATED"/>
    <property type="match status" value="1"/>
</dbReference>
<gene>
    <name evidence="4" type="ORF">JW984_04270</name>
</gene>
<evidence type="ECO:0000313" key="4">
    <source>
        <dbReference type="EMBL" id="MBN1572393.1"/>
    </source>
</evidence>
<organism evidence="4 5">
    <name type="scientific">Candidatus Zymogenus saltonus</name>
    <dbReference type="NCBI Taxonomy" id="2844893"/>
    <lineage>
        <taxon>Bacteria</taxon>
        <taxon>Deltaproteobacteria</taxon>
        <taxon>Candidatus Zymogenia</taxon>
        <taxon>Candidatus Zymogeniales</taxon>
        <taxon>Candidatus Zymogenaceae</taxon>
        <taxon>Candidatus Zymogenus</taxon>
    </lineage>
</organism>
<comment type="caution">
    <text evidence="4">The sequence shown here is derived from an EMBL/GenBank/DDBJ whole genome shotgun (WGS) entry which is preliminary data.</text>
</comment>
<evidence type="ECO:0000259" key="3">
    <source>
        <dbReference type="PROSITE" id="PS50885"/>
    </source>
</evidence>
<dbReference type="Pfam" id="PF00672">
    <property type="entry name" value="HAMP"/>
    <property type="match status" value="1"/>
</dbReference>
<feature type="transmembrane region" description="Helical" evidence="2">
    <location>
        <begin position="132"/>
        <end position="155"/>
    </location>
</feature>
<proteinExistence type="predicted"/>
<dbReference type="PROSITE" id="PS50885">
    <property type="entry name" value="HAMP"/>
    <property type="match status" value="1"/>
</dbReference>
<accession>A0A9D8KD82</accession>
<protein>
    <submittedName>
        <fullName evidence="4">HAMP domain-containing protein</fullName>
    </submittedName>
</protein>
<feature type="domain" description="HAMP" evidence="3">
    <location>
        <begin position="156"/>
        <end position="208"/>
    </location>
</feature>
<dbReference type="Proteomes" id="UP000809273">
    <property type="component" value="Unassembled WGS sequence"/>
</dbReference>
<sequence>MGTKKGDFQWDGVNRRKEKKRKIERRQYSWRSIQLGDAIRKYERRKEERRKSIKERKKYAIFTNLKKKLLIYFLLIVFVSLSISLELIWEAGETKLKDELKSGVITEAPEGEVRDAVSAIDYDQAFKSLHRLQIRMVIILAIVAFAVFLTLYFFIKDVADPLDEMVKTAKEVSKGNLGRTVPVYSKDEIGQLGSIINDITADFQEVLLMVGKISLSASDATDIIHNKVEVLKEKKISDDIQKQLNVLYKDISELKSLVESFSFYHIDLDKL</sequence>
<dbReference type="Gene3D" id="6.10.340.10">
    <property type="match status" value="1"/>
</dbReference>
<feature type="transmembrane region" description="Helical" evidence="2">
    <location>
        <begin position="69"/>
        <end position="89"/>
    </location>
</feature>
<keyword evidence="2" id="KW-0472">Membrane</keyword>
<name>A0A9D8KD82_9DELT</name>
<dbReference type="PANTHER" id="PTHR32089">
    <property type="entry name" value="METHYL-ACCEPTING CHEMOTAXIS PROTEIN MCPB"/>
    <property type="match status" value="1"/>
</dbReference>
<evidence type="ECO:0000313" key="5">
    <source>
        <dbReference type="Proteomes" id="UP000809273"/>
    </source>
</evidence>
<feature type="region of interest" description="Disordered" evidence="1">
    <location>
        <begin position="1"/>
        <end position="21"/>
    </location>
</feature>
<dbReference type="GO" id="GO:0016020">
    <property type="term" value="C:membrane"/>
    <property type="evidence" value="ECO:0007669"/>
    <property type="project" value="InterPro"/>
</dbReference>
<dbReference type="GO" id="GO:0007165">
    <property type="term" value="P:signal transduction"/>
    <property type="evidence" value="ECO:0007669"/>
    <property type="project" value="InterPro"/>
</dbReference>
<dbReference type="SMART" id="SM00304">
    <property type="entry name" value="HAMP"/>
    <property type="match status" value="1"/>
</dbReference>
<evidence type="ECO:0000256" key="2">
    <source>
        <dbReference type="SAM" id="Phobius"/>
    </source>
</evidence>
<keyword evidence="2" id="KW-1133">Transmembrane helix</keyword>
<dbReference type="CDD" id="cd06225">
    <property type="entry name" value="HAMP"/>
    <property type="match status" value="1"/>
</dbReference>
<evidence type="ECO:0000256" key="1">
    <source>
        <dbReference type="SAM" id="MobiDB-lite"/>
    </source>
</evidence>
<dbReference type="EMBL" id="JAFGIX010000022">
    <property type="protein sequence ID" value="MBN1572393.1"/>
    <property type="molecule type" value="Genomic_DNA"/>
</dbReference>
<dbReference type="SUPFAM" id="SSF158472">
    <property type="entry name" value="HAMP domain-like"/>
    <property type="match status" value="1"/>
</dbReference>
<reference evidence="4" key="1">
    <citation type="journal article" date="2021" name="Environ. Microbiol.">
        <title>Genomic characterization of three novel Desulfobacterota classes expand the metabolic and phylogenetic diversity of the phylum.</title>
        <authorList>
            <person name="Murphy C.L."/>
            <person name="Biggerstaff J."/>
            <person name="Eichhorn A."/>
            <person name="Ewing E."/>
            <person name="Shahan R."/>
            <person name="Soriano D."/>
            <person name="Stewart S."/>
            <person name="VanMol K."/>
            <person name="Walker R."/>
            <person name="Walters P."/>
            <person name="Elshahed M.S."/>
            <person name="Youssef N.H."/>
        </authorList>
    </citation>
    <scope>NUCLEOTIDE SEQUENCE</scope>
    <source>
        <strain evidence="4">Zod_Metabat.24</strain>
    </source>
</reference>
<keyword evidence="2" id="KW-0812">Transmembrane</keyword>